<dbReference type="KEGG" id="ctae:BGI42_10715"/>
<evidence type="ECO:0000313" key="10">
    <source>
        <dbReference type="Proteomes" id="UP000094652"/>
    </source>
</evidence>
<dbReference type="Gene3D" id="2.10.109.10">
    <property type="entry name" value="Umud Fragment, subunit A"/>
    <property type="match status" value="1"/>
</dbReference>
<dbReference type="InterPro" id="IPR000223">
    <property type="entry name" value="Pept_S26A_signal_pept_1"/>
</dbReference>
<accession>A0A1D7XLF6</accession>
<dbReference type="PANTHER" id="PTHR43390">
    <property type="entry name" value="SIGNAL PEPTIDASE I"/>
    <property type="match status" value="1"/>
</dbReference>
<dbReference type="InterPro" id="IPR036286">
    <property type="entry name" value="LexA/Signal_pep-like_sf"/>
</dbReference>
<dbReference type="PROSITE" id="PS00760">
    <property type="entry name" value="SPASE_I_2"/>
    <property type="match status" value="1"/>
</dbReference>
<protein>
    <recommendedName>
        <fullName evidence="4 7">Signal peptidase I</fullName>
        <ecNumber evidence="4 7">3.4.21.89</ecNumber>
    </recommendedName>
</protein>
<feature type="active site" evidence="6">
    <location>
        <position position="47"/>
    </location>
</feature>
<keyword evidence="7" id="KW-1133">Transmembrane helix</keyword>
<evidence type="ECO:0000259" key="8">
    <source>
        <dbReference type="Pfam" id="PF10502"/>
    </source>
</evidence>
<dbReference type="CDD" id="cd06530">
    <property type="entry name" value="S26_SPase_I"/>
    <property type="match status" value="1"/>
</dbReference>
<gene>
    <name evidence="9" type="primary">lepB</name>
    <name evidence="9" type="ORF">BGI42_10715</name>
</gene>
<dbReference type="GO" id="GO:0006465">
    <property type="term" value="P:signal peptide processing"/>
    <property type="evidence" value="ECO:0007669"/>
    <property type="project" value="InterPro"/>
</dbReference>
<evidence type="ECO:0000256" key="7">
    <source>
        <dbReference type="RuleBase" id="RU362042"/>
    </source>
</evidence>
<keyword evidence="7" id="KW-0645">Protease</keyword>
<evidence type="ECO:0000256" key="5">
    <source>
        <dbReference type="ARBA" id="ARBA00022801"/>
    </source>
</evidence>
<dbReference type="NCBIfam" id="TIGR02227">
    <property type="entry name" value="sigpep_I_bact"/>
    <property type="match status" value="1"/>
</dbReference>
<dbReference type="Proteomes" id="UP000094652">
    <property type="component" value="Chromosome"/>
</dbReference>
<keyword evidence="7" id="KW-0812">Transmembrane</keyword>
<comment type="catalytic activity">
    <reaction evidence="1 7">
        <text>Cleavage of hydrophobic, N-terminal signal or leader sequences from secreted and periplasmic proteins.</text>
        <dbReference type="EC" id="3.4.21.89"/>
    </reaction>
</comment>
<dbReference type="GO" id="GO:0009003">
    <property type="term" value="F:signal peptidase activity"/>
    <property type="evidence" value="ECO:0007669"/>
    <property type="project" value="UniProtKB-EC"/>
</dbReference>
<dbReference type="AlphaFoldDB" id="A0A1D7XLF6"/>
<dbReference type="PRINTS" id="PR00727">
    <property type="entry name" value="LEADERPTASE"/>
</dbReference>
<feature type="domain" description="Peptidase S26" evidence="8">
    <location>
        <begin position="17"/>
        <end position="170"/>
    </location>
</feature>
<feature type="active site" evidence="6">
    <location>
        <position position="88"/>
    </location>
</feature>
<dbReference type="Pfam" id="PF10502">
    <property type="entry name" value="Peptidase_S26"/>
    <property type="match status" value="1"/>
</dbReference>
<evidence type="ECO:0000256" key="1">
    <source>
        <dbReference type="ARBA" id="ARBA00000677"/>
    </source>
</evidence>
<dbReference type="RefSeq" id="WP_069680309.1">
    <property type="nucleotide sequence ID" value="NZ_CP017253.2"/>
</dbReference>
<evidence type="ECO:0000256" key="6">
    <source>
        <dbReference type="PIRSR" id="PIRSR600223-1"/>
    </source>
</evidence>
<reference evidence="10" key="1">
    <citation type="submission" date="2016-09" db="EMBL/GenBank/DDBJ databases">
        <title>Genomics of Clostridium taeniosporum, an organism which forms endospores with ribbon-like appendages.</title>
        <authorList>
            <person name="Walker J.R."/>
        </authorList>
    </citation>
    <scope>NUCLEOTIDE SEQUENCE [LARGE SCALE GENOMIC DNA]</scope>
    <source>
        <strain evidence="10">1/k</strain>
    </source>
</reference>
<dbReference type="EC" id="3.4.21.89" evidence="4 7"/>
<dbReference type="PANTHER" id="PTHR43390:SF1">
    <property type="entry name" value="CHLOROPLAST PROCESSING PEPTIDASE"/>
    <property type="match status" value="1"/>
</dbReference>
<keyword evidence="7" id="KW-0472">Membrane</keyword>
<evidence type="ECO:0000256" key="3">
    <source>
        <dbReference type="ARBA" id="ARBA00009370"/>
    </source>
</evidence>
<organism evidence="9 10">
    <name type="scientific">Clostridium taeniosporum</name>
    <dbReference type="NCBI Taxonomy" id="394958"/>
    <lineage>
        <taxon>Bacteria</taxon>
        <taxon>Bacillati</taxon>
        <taxon>Bacillota</taxon>
        <taxon>Clostridia</taxon>
        <taxon>Eubacteriales</taxon>
        <taxon>Clostridiaceae</taxon>
        <taxon>Clostridium</taxon>
    </lineage>
</organism>
<sequence>MEKIKKQNTSNKIAFLKDWLIPILIALILGILINKFIFFSVFVPTGSMIPTINKDNKALVTRVNNINSLKRGDIVVFQSDELNKVLVKRLIGLPGDKIKIKNGIVFINGKELIEDYVKIKDYSYSNNFEVPKNKYFFLGDNRPDSNDARFWENPYIDASDIKGKFKFIFYPFKDFGFAK</sequence>
<dbReference type="GO" id="GO:0004252">
    <property type="term" value="F:serine-type endopeptidase activity"/>
    <property type="evidence" value="ECO:0007669"/>
    <property type="project" value="InterPro"/>
</dbReference>
<dbReference type="SUPFAM" id="SSF51306">
    <property type="entry name" value="LexA/Signal peptidase"/>
    <property type="match status" value="1"/>
</dbReference>
<feature type="transmembrane region" description="Helical" evidence="7">
    <location>
        <begin position="20"/>
        <end position="43"/>
    </location>
</feature>
<proteinExistence type="inferred from homology"/>
<evidence type="ECO:0000256" key="2">
    <source>
        <dbReference type="ARBA" id="ARBA00004401"/>
    </source>
</evidence>
<comment type="subcellular location">
    <subcellularLocation>
        <location evidence="2">Cell membrane</location>
        <topology evidence="2">Single-pass type II membrane protein</topology>
    </subcellularLocation>
    <subcellularLocation>
        <location evidence="7">Membrane</location>
        <topology evidence="7">Single-pass type II membrane protein</topology>
    </subcellularLocation>
</comment>
<dbReference type="InterPro" id="IPR019757">
    <property type="entry name" value="Pept_S26A_signal_pept_1_Lys-AS"/>
</dbReference>
<dbReference type="GO" id="GO:0005886">
    <property type="term" value="C:plasma membrane"/>
    <property type="evidence" value="ECO:0007669"/>
    <property type="project" value="UniProtKB-SubCell"/>
</dbReference>
<dbReference type="STRING" id="394958.BGI42_10715"/>
<name>A0A1D7XLF6_9CLOT</name>
<dbReference type="OrthoDB" id="9802919at2"/>
<dbReference type="EMBL" id="CP017253">
    <property type="protein sequence ID" value="AOR24172.1"/>
    <property type="molecule type" value="Genomic_DNA"/>
</dbReference>
<keyword evidence="10" id="KW-1185">Reference proteome</keyword>
<dbReference type="InterPro" id="IPR019533">
    <property type="entry name" value="Peptidase_S26"/>
</dbReference>
<evidence type="ECO:0000256" key="4">
    <source>
        <dbReference type="ARBA" id="ARBA00013208"/>
    </source>
</evidence>
<comment type="similarity">
    <text evidence="3 7">Belongs to the peptidase S26 family.</text>
</comment>
<evidence type="ECO:0000313" key="9">
    <source>
        <dbReference type="EMBL" id="AOR24172.1"/>
    </source>
</evidence>
<keyword evidence="5 7" id="KW-0378">Hydrolase</keyword>